<gene>
    <name evidence="3" type="primary">LOC136079392</name>
</gene>
<dbReference type="RefSeq" id="XP_065651199.1">
    <property type="nucleotide sequence ID" value="XM_065795127.1"/>
</dbReference>
<dbReference type="CDD" id="cd22838">
    <property type="entry name" value="Gal_Rha_Lectin_nemgal"/>
    <property type="match status" value="1"/>
</dbReference>
<evidence type="ECO:0000313" key="3">
    <source>
        <dbReference type="RefSeq" id="XP_065651199.1"/>
    </source>
</evidence>
<keyword evidence="2" id="KW-1185">Reference proteome</keyword>
<dbReference type="Proteomes" id="UP001652625">
    <property type="component" value="Chromosome 04"/>
</dbReference>
<dbReference type="Pfam" id="PF02140">
    <property type="entry name" value="SUEL_Lectin"/>
    <property type="match status" value="1"/>
</dbReference>
<dbReference type="PROSITE" id="PS50228">
    <property type="entry name" value="SUEL_LECTIN"/>
    <property type="match status" value="1"/>
</dbReference>
<accession>A0ABM4BPY3</accession>
<dbReference type="Gene3D" id="2.60.120.740">
    <property type="match status" value="1"/>
</dbReference>
<organism evidence="2 3">
    <name type="scientific">Hydra vulgaris</name>
    <name type="common">Hydra</name>
    <name type="synonym">Hydra attenuata</name>
    <dbReference type="NCBI Taxonomy" id="6087"/>
    <lineage>
        <taxon>Eukaryota</taxon>
        <taxon>Metazoa</taxon>
        <taxon>Cnidaria</taxon>
        <taxon>Hydrozoa</taxon>
        <taxon>Hydroidolina</taxon>
        <taxon>Anthoathecata</taxon>
        <taxon>Aplanulata</taxon>
        <taxon>Hydridae</taxon>
        <taxon>Hydra</taxon>
    </lineage>
</organism>
<evidence type="ECO:0000313" key="2">
    <source>
        <dbReference type="Proteomes" id="UP001652625"/>
    </source>
</evidence>
<reference evidence="3" key="1">
    <citation type="submission" date="2025-08" db="UniProtKB">
        <authorList>
            <consortium name="RefSeq"/>
        </authorList>
    </citation>
    <scope>IDENTIFICATION</scope>
</reference>
<evidence type="ECO:0000259" key="1">
    <source>
        <dbReference type="PROSITE" id="PS50228"/>
    </source>
</evidence>
<dbReference type="PANTHER" id="PTHR46780">
    <property type="entry name" value="PROTEIN EVA-1"/>
    <property type="match status" value="1"/>
</dbReference>
<dbReference type="InterPro" id="IPR043159">
    <property type="entry name" value="Lectin_gal-bd_sf"/>
</dbReference>
<sequence length="190" mass="22240">MKGNHLKLKTFFVTYWFYINNVYTGRLSNWLIDKSNTAIACQGDSENIMCDAYQGIRIKDAFWGRDNKVDCQVDNPLSPLTDTQMCFTLDKDYAYRKLAEVCQGQQTCQFEGTSLYFDTELCPHIRKYARVKYECRQMSGMKKSDLLRAVKHKPFKGSKRTILKLKNHKRKKTLHDSFKNITHSLNKTLL</sequence>
<protein>
    <submittedName>
        <fullName evidence="3">Protein eva-1 homolog C-like</fullName>
    </submittedName>
</protein>
<feature type="domain" description="SUEL-type lectin" evidence="1">
    <location>
        <begin position="40"/>
        <end position="136"/>
    </location>
</feature>
<proteinExistence type="predicted"/>
<name>A0ABM4BPY3_HYDVU</name>
<dbReference type="InterPro" id="IPR000922">
    <property type="entry name" value="Lectin_gal-bd_dom"/>
</dbReference>
<dbReference type="GeneID" id="136079392"/>